<keyword evidence="1" id="KW-1133">Transmembrane helix</keyword>
<evidence type="ECO:0000313" key="3">
    <source>
        <dbReference type="Proteomes" id="UP001238155"/>
    </source>
</evidence>
<evidence type="ECO:0000313" key="2">
    <source>
        <dbReference type="EMBL" id="WHQ79892.1"/>
    </source>
</evidence>
<organism evidence="2 3">
    <name type="scientific">Ligilactobacillus animalis</name>
    <dbReference type="NCBI Taxonomy" id="1605"/>
    <lineage>
        <taxon>Bacteria</taxon>
        <taxon>Bacillati</taxon>
        <taxon>Bacillota</taxon>
        <taxon>Bacilli</taxon>
        <taxon>Lactobacillales</taxon>
        <taxon>Lactobacillaceae</taxon>
        <taxon>Ligilactobacillus</taxon>
    </lineage>
</organism>
<sequence>MYLLLLSLGVLGYYLASKKLGLGNGMSCTTGIFFAFIPYLLFNHFVGFMQTIVVFLAIIFILGYMSQNSAKKNWAKANYPFISPYKLAEDLEKAANTPLENEVDPMTYEVLADDLPYNRAQAFASGSKLNAEDQDDIFPIFYNAHPADNEMAFREYGYLVLTTGIIYKKQVEAAKEAKEKFLVKEVEVPFANIYDVSRTNTTVMINYYNGETKQITSGNEREVIFLYKIIRAAIDNGWTKNCTTILHNLAKVQMSDVDGITQEINTKYEIAKQQQQEVQRIASVDDVDHVFTEEQEKNLAKTNQQILDRATDTSIANHILGNSTGESLFQKHQINDRFSGARGHGHAGELMGDTMDKLSLKKTSMEGNSHEKHGADRVVNGVNIQTKYYSSANKSIVAAFENGVAKYRNPDGSMMKIEVPRDQYNKAVKAMARRIKNGEVPNETNPQNTARYVKRGALSYEHSQIATKSIFDRGSTIVVDGQVKSVSFGQKLVYSVDSDFLTGVANTVPTVIVSQVWYYVNARWHGQDADEALKGAVLGSVKPILVGASIYTVSSQFGGSNLAKSIFKGVKADKITQRTAIVVTAAITIGPDVVDCLRGRISMQQLVKNTAVTAAGAASGAATGAMLGSFIPGAGTVIGGMIGGAVGSIADKFTEDDSVKMIRIAKEEFIDLVIFCPLKQDEFEEIVNKIFVGKETSKLYKDMFAAGNSRKYIRDLYRKMIIDKLKKREINEDEIIETVQTASGVFQTA</sequence>
<gene>
    <name evidence="2" type="ORF">QFF56_08055</name>
</gene>
<name>A0AAJ6FU06_9LACO</name>
<protein>
    <recommendedName>
        <fullName evidence="4">Inner membrane protein yeeR</fullName>
    </recommendedName>
</protein>
<dbReference type="EMBL" id="CP123751">
    <property type="protein sequence ID" value="WHQ79892.1"/>
    <property type="molecule type" value="Genomic_DNA"/>
</dbReference>
<dbReference type="Proteomes" id="UP001238155">
    <property type="component" value="Chromosome"/>
</dbReference>
<evidence type="ECO:0008006" key="4">
    <source>
        <dbReference type="Google" id="ProtNLM"/>
    </source>
</evidence>
<keyword evidence="1" id="KW-0472">Membrane</keyword>
<evidence type="ECO:0000256" key="1">
    <source>
        <dbReference type="SAM" id="Phobius"/>
    </source>
</evidence>
<keyword evidence="1" id="KW-0812">Transmembrane</keyword>
<feature type="transmembrane region" description="Helical" evidence="1">
    <location>
        <begin position="41"/>
        <end position="64"/>
    </location>
</feature>
<proteinExistence type="predicted"/>
<dbReference type="AlphaFoldDB" id="A0AAJ6FU06"/>
<dbReference type="RefSeq" id="WP_283534587.1">
    <property type="nucleotide sequence ID" value="NZ_CP123751.1"/>
</dbReference>
<reference evidence="2" key="1">
    <citation type="submission" date="2023-04" db="EMBL/GenBank/DDBJ databases">
        <title>Four porcine-derived lactic acid bacteria strains analyses and their evaluation as potential probiotics based on genomics.</title>
        <authorList>
            <person name="Niu D."/>
        </authorList>
    </citation>
    <scope>NUCLEOTIDE SEQUENCE</scope>
    <source>
        <strain evidence="2">ZSB1</strain>
    </source>
</reference>
<accession>A0AAJ6FU06</accession>